<dbReference type="InterPro" id="IPR036821">
    <property type="entry name" value="Peptide_deformylase_sf"/>
</dbReference>
<protein>
    <recommendedName>
        <fullName evidence="2">Peptide deformylase</fullName>
        <shortName evidence="2">PDF</shortName>
        <ecNumber evidence="2">3.5.1.88</ecNumber>
    </recommendedName>
    <alternativeName>
        <fullName evidence="2">Polypeptide deformylase</fullName>
    </alternativeName>
</protein>
<feature type="active site" evidence="2">
    <location>
        <position position="136"/>
    </location>
</feature>
<evidence type="ECO:0000313" key="3">
    <source>
        <dbReference type="EMBL" id="MBZ0160154.1"/>
    </source>
</evidence>
<feature type="binding site" evidence="2">
    <location>
        <position position="135"/>
    </location>
    <ligand>
        <name>Fe cation</name>
        <dbReference type="ChEBI" id="CHEBI:24875"/>
    </ligand>
</feature>
<dbReference type="EMBL" id="JAIOIU010000102">
    <property type="protein sequence ID" value="MBZ0160154.1"/>
    <property type="molecule type" value="Genomic_DNA"/>
</dbReference>
<feature type="binding site" evidence="2">
    <location>
        <position position="139"/>
    </location>
    <ligand>
        <name>Fe cation</name>
        <dbReference type="ChEBI" id="CHEBI:24875"/>
    </ligand>
</feature>
<dbReference type="EC" id="3.5.1.88" evidence="2"/>
<dbReference type="SUPFAM" id="SSF56420">
    <property type="entry name" value="Peptide deformylase"/>
    <property type="match status" value="1"/>
</dbReference>
<dbReference type="GO" id="GO:0042586">
    <property type="term" value="F:peptide deformylase activity"/>
    <property type="evidence" value="ECO:0007669"/>
    <property type="project" value="UniProtKB-UniRule"/>
</dbReference>
<evidence type="ECO:0000256" key="2">
    <source>
        <dbReference type="HAMAP-Rule" id="MF_00163"/>
    </source>
</evidence>
<dbReference type="NCBIfam" id="NF001159">
    <property type="entry name" value="PRK00150.1-3"/>
    <property type="match status" value="1"/>
</dbReference>
<sequence length="179" mass="19704">MAKLPILLYPSPVIRKKSLSVTSINGELQRFIDDMVETMHAAPGMGLAAPQVGTLKRVIVLDPPDDVGLTGPLALINPVLIGGEGQIMEEEGCLCIPDLNEPVSRFQQVAVKAYDRNEKEIVLEGADLLARILQHEIDHLDGILFIDRLSTAKRLLLKRRLKNSIQRSAVSRQPKADGR</sequence>
<feature type="binding site" evidence="2">
    <location>
        <position position="93"/>
    </location>
    <ligand>
        <name>Fe cation</name>
        <dbReference type="ChEBI" id="CHEBI:24875"/>
    </ligand>
</feature>
<comment type="similarity">
    <text evidence="1 2">Belongs to the polypeptide deformylase family.</text>
</comment>
<organism evidence="3 4">
    <name type="scientific">Candidatus Methylomirabilis tolerans</name>
    <dbReference type="NCBI Taxonomy" id="3123416"/>
    <lineage>
        <taxon>Bacteria</taxon>
        <taxon>Candidatus Methylomirabilota</taxon>
        <taxon>Candidatus Methylomirabilia</taxon>
        <taxon>Candidatus Methylomirabilales</taxon>
        <taxon>Candidatus Methylomirabilaceae</taxon>
        <taxon>Candidatus Methylomirabilis</taxon>
    </lineage>
</organism>
<keyword evidence="2 3" id="KW-0378">Hydrolase</keyword>
<reference evidence="3 4" key="1">
    <citation type="journal article" date="2021" name="bioRxiv">
        <title>Unraveling nitrogen, sulfur and carbon metabolic pathways and microbial community transcriptional responses to substrate deprivation and toxicity stresses in a bioreactor mimicking anoxic brackish coastal sediment conditions.</title>
        <authorList>
            <person name="Martins P.D."/>
            <person name="Echeveste M.J."/>
            <person name="Arshad A."/>
            <person name="Kurth J."/>
            <person name="Ouboter H."/>
            <person name="Jetten M.S.M."/>
            <person name="Welte C.U."/>
        </authorList>
    </citation>
    <scope>NUCLEOTIDE SEQUENCE [LARGE SCALE GENOMIC DNA]</scope>
    <source>
        <strain evidence="3">MAG_38</strain>
    </source>
</reference>
<gene>
    <name evidence="2 3" type="primary">def</name>
    <name evidence="3" type="ORF">K8G79_08480</name>
</gene>
<dbReference type="CDD" id="cd00487">
    <property type="entry name" value="Pep_deformylase"/>
    <property type="match status" value="1"/>
</dbReference>
<dbReference type="GO" id="GO:0046872">
    <property type="term" value="F:metal ion binding"/>
    <property type="evidence" value="ECO:0007669"/>
    <property type="project" value="UniProtKB-KW"/>
</dbReference>
<dbReference type="NCBIfam" id="TIGR00079">
    <property type="entry name" value="pept_deformyl"/>
    <property type="match status" value="1"/>
</dbReference>
<dbReference type="PANTHER" id="PTHR10458">
    <property type="entry name" value="PEPTIDE DEFORMYLASE"/>
    <property type="match status" value="1"/>
</dbReference>
<proteinExistence type="inferred from homology"/>
<dbReference type="PIRSF" id="PIRSF004749">
    <property type="entry name" value="Pep_def"/>
    <property type="match status" value="1"/>
</dbReference>
<comment type="cofactor">
    <cofactor evidence="2">
        <name>Fe(2+)</name>
        <dbReference type="ChEBI" id="CHEBI:29033"/>
    </cofactor>
    <text evidence="2">Binds 1 Fe(2+) ion.</text>
</comment>
<comment type="caution">
    <text evidence="3">The sequence shown here is derived from an EMBL/GenBank/DDBJ whole genome shotgun (WGS) entry which is preliminary data.</text>
</comment>
<name>A0AAJ1ETG8_9BACT</name>
<accession>A0AAJ1ETG8</accession>
<dbReference type="InterPro" id="IPR023635">
    <property type="entry name" value="Peptide_deformylase"/>
</dbReference>
<dbReference type="PANTHER" id="PTHR10458:SF22">
    <property type="entry name" value="PEPTIDE DEFORMYLASE"/>
    <property type="match status" value="1"/>
</dbReference>
<keyword evidence="2" id="KW-0408">Iron</keyword>
<evidence type="ECO:0000313" key="4">
    <source>
        <dbReference type="Proteomes" id="UP001197609"/>
    </source>
</evidence>
<keyword evidence="2" id="KW-0479">Metal-binding</keyword>
<dbReference type="Proteomes" id="UP001197609">
    <property type="component" value="Unassembled WGS sequence"/>
</dbReference>
<dbReference type="Pfam" id="PF01327">
    <property type="entry name" value="Pep_deformylase"/>
    <property type="match status" value="1"/>
</dbReference>
<dbReference type="Gene3D" id="3.90.45.10">
    <property type="entry name" value="Peptide deformylase"/>
    <property type="match status" value="1"/>
</dbReference>
<keyword evidence="2" id="KW-0648">Protein biosynthesis</keyword>
<evidence type="ECO:0000256" key="1">
    <source>
        <dbReference type="ARBA" id="ARBA00010759"/>
    </source>
</evidence>
<dbReference type="GO" id="GO:0006412">
    <property type="term" value="P:translation"/>
    <property type="evidence" value="ECO:0007669"/>
    <property type="project" value="UniProtKB-UniRule"/>
</dbReference>
<comment type="function">
    <text evidence="2">Removes the formyl group from the N-terminal Met of newly synthesized proteins. Requires at least a dipeptide for an efficient rate of reaction. N-terminal L-methionine is a prerequisite for activity but the enzyme has broad specificity at other positions.</text>
</comment>
<dbReference type="HAMAP" id="MF_00163">
    <property type="entry name" value="Pep_deformylase"/>
    <property type="match status" value="1"/>
</dbReference>
<dbReference type="AlphaFoldDB" id="A0AAJ1ETG8"/>
<dbReference type="PRINTS" id="PR01576">
    <property type="entry name" value="PDEFORMYLASE"/>
</dbReference>
<comment type="catalytic activity">
    <reaction evidence="2">
        <text>N-terminal N-formyl-L-methionyl-[peptide] + H2O = N-terminal L-methionyl-[peptide] + formate</text>
        <dbReference type="Rhea" id="RHEA:24420"/>
        <dbReference type="Rhea" id="RHEA-COMP:10639"/>
        <dbReference type="Rhea" id="RHEA-COMP:10640"/>
        <dbReference type="ChEBI" id="CHEBI:15377"/>
        <dbReference type="ChEBI" id="CHEBI:15740"/>
        <dbReference type="ChEBI" id="CHEBI:49298"/>
        <dbReference type="ChEBI" id="CHEBI:64731"/>
        <dbReference type="EC" id="3.5.1.88"/>
    </reaction>
</comment>